<evidence type="ECO:0000313" key="5">
    <source>
        <dbReference type="EMBL" id="KJE25346.1"/>
    </source>
</evidence>
<dbReference type="InterPro" id="IPR036291">
    <property type="entry name" value="NAD(P)-bd_dom_sf"/>
</dbReference>
<comment type="similarity">
    <text evidence="1 4">Belongs to the short-chain dehydrogenases/reductases (SDR) family.</text>
</comment>
<evidence type="ECO:0000313" key="6">
    <source>
        <dbReference type="Proteomes" id="UP000032545"/>
    </source>
</evidence>
<evidence type="ECO:0008006" key="7">
    <source>
        <dbReference type="Google" id="ProtNLM"/>
    </source>
</evidence>
<dbReference type="Gene3D" id="3.40.50.720">
    <property type="entry name" value="NAD(P)-binding Rossmann-like Domain"/>
    <property type="match status" value="1"/>
</dbReference>
<sequence length="247" mass="25817">MTSTTTKKVVLITGANKGIGFASATSFARDGHTVLLGARNPRLGGPAAAALAQRGLDVTFVHLDVTDESTIAQAAAFIDAEYGHLDVLVNNAGITRDRRRPPSELPVTALREIYDTNVFGVVAVTNAMIPLLRRSRSGFVGNVSSGLGTVAFLASPDPALESYAQLLGYNSSKAALNAITLVYARHLRADGITVNALSPGFCATDLNGHTGHDTAEEGGARIAAQVLTRHEDGSGVFLSENGGTYPW</sequence>
<dbReference type="PANTHER" id="PTHR43490:SF99">
    <property type="entry name" value="SHORT-CHAIN DEHYDROGENASE_REDUCTASE"/>
    <property type="match status" value="1"/>
</dbReference>
<dbReference type="OrthoDB" id="9781117at2"/>
<dbReference type="Proteomes" id="UP000032545">
    <property type="component" value="Unassembled WGS sequence"/>
</dbReference>
<dbReference type="SUPFAM" id="SSF51735">
    <property type="entry name" value="NAD(P)-binding Rossmann-fold domains"/>
    <property type="match status" value="1"/>
</dbReference>
<evidence type="ECO:0000256" key="3">
    <source>
        <dbReference type="ARBA" id="ARBA00023002"/>
    </source>
</evidence>
<evidence type="ECO:0000256" key="2">
    <source>
        <dbReference type="ARBA" id="ARBA00022857"/>
    </source>
</evidence>
<dbReference type="GO" id="GO:0016491">
    <property type="term" value="F:oxidoreductase activity"/>
    <property type="evidence" value="ECO:0007669"/>
    <property type="project" value="UniProtKB-KW"/>
</dbReference>
<keyword evidence="6" id="KW-1185">Reference proteome</keyword>
<keyword evidence="2" id="KW-0521">NADP</keyword>
<dbReference type="InterPro" id="IPR002347">
    <property type="entry name" value="SDR_fam"/>
</dbReference>
<reference evidence="6" key="1">
    <citation type="submission" date="2015-02" db="EMBL/GenBank/DDBJ databases">
        <title>Draft Genome of Frankia sp. CpI1-S.</title>
        <authorList>
            <person name="Oshone R.T."/>
            <person name="Ngom M."/>
            <person name="Ghodhbane-Gtari F."/>
            <person name="Gtari M."/>
            <person name="Morris K."/>
            <person name="Thomas K."/>
            <person name="Sen A."/>
            <person name="Tisa L.S."/>
        </authorList>
    </citation>
    <scope>NUCLEOTIDE SEQUENCE [LARGE SCALE GENOMIC DNA]</scope>
    <source>
        <strain evidence="6">CpI1-S</strain>
    </source>
</reference>
<dbReference type="RefSeq" id="WP_044883227.1">
    <property type="nucleotide sequence ID" value="NZ_JYFN01000002.1"/>
</dbReference>
<dbReference type="PROSITE" id="PS00061">
    <property type="entry name" value="ADH_SHORT"/>
    <property type="match status" value="1"/>
</dbReference>
<dbReference type="EMBL" id="JYFN01000002">
    <property type="protein sequence ID" value="KJE25346.1"/>
    <property type="molecule type" value="Genomic_DNA"/>
</dbReference>
<dbReference type="InterPro" id="IPR020904">
    <property type="entry name" value="Sc_DH/Rdtase_CS"/>
</dbReference>
<organism evidence="5 6">
    <name type="scientific">Frankia torreyi</name>
    <dbReference type="NCBI Taxonomy" id="1856"/>
    <lineage>
        <taxon>Bacteria</taxon>
        <taxon>Bacillati</taxon>
        <taxon>Actinomycetota</taxon>
        <taxon>Actinomycetes</taxon>
        <taxon>Frankiales</taxon>
        <taxon>Frankiaceae</taxon>
        <taxon>Frankia</taxon>
    </lineage>
</organism>
<accession>A0A0D8BMH8</accession>
<proteinExistence type="inferred from homology"/>
<dbReference type="PRINTS" id="PR00080">
    <property type="entry name" value="SDRFAMILY"/>
</dbReference>
<evidence type="ECO:0000256" key="1">
    <source>
        <dbReference type="ARBA" id="ARBA00006484"/>
    </source>
</evidence>
<comment type="caution">
    <text evidence="5">The sequence shown here is derived from an EMBL/GenBank/DDBJ whole genome shotgun (WGS) entry which is preliminary data.</text>
</comment>
<dbReference type="PANTHER" id="PTHR43490">
    <property type="entry name" value="(+)-NEOMENTHOL DEHYDROGENASE"/>
    <property type="match status" value="1"/>
</dbReference>
<name>A0A0D8BMH8_9ACTN</name>
<dbReference type="PATRIC" id="fig|1502723.3.peg.531"/>
<dbReference type="PRINTS" id="PR00081">
    <property type="entry name" value="GDHRDH"/>
</dbReference>
<dbReference type="AlphaFoldDB" id="A0A0D8BMH8"/>
<dbReference type="Pfam" id="PF00106">
    <property type="entry name" value="adh_short"/>
    <property type="match status" value="1"/>
</dbReference>
<gene>
    <name evidence="5" type="ORF">FF36_00479</name>
</gene>
<keyword evidence="3" id="KW-0560">Oxidoreductase</keyword>
<protein>
    <recommendedName>
        <fullName evidence="7">Short-chain alcohol dehydrogenase</fullName>
    </recommendedName>
</protein>
<evidence type="ECO:0000256" key="4">
    <source>
        <dbReference type="RuleBase" id="RU000363"/>
    </source>
</evidence>
<reference evidence="5 6" key="2">
    <citation type="journal article" date="2016" name="Genome Announc.">
        <title>Permanent Draft Genome Sequences for Two Variants of Frankia sp. Strain CpI1, the First Frankia Strain Isolated from Root Nodules of Comptonia peregrina.</title>
        <authorList>
            <person name="Oshone R."/>
            <person name="Hurst S.G.IV."/>
            <person name="Abebe-Akele F."/>
            <person name="Simpson S."/>
            <person name="Morris K."/>
            <person name="Thomas W.K."/>
            <person name="Tisa L.S."/>
        </authorList>
    </citation>
    <scope>NUCLEOTIDE SEQUENCE [LARGE SCALE GENOMIC DNA]</scope>
    <source>
        <strain evidence="6">CpI1-S</strain>
    </source>
</reference>